<keyword evidence="4" id="KW-0378">Hydrolase</keyword>
<gene>
    <name evidence="7" type="ORF">EVOR1521_LOCUS24942</name>
</gene>
<dbReference type="PANTHER" id="PTHR47966:SF51">
    <property type="entry name" value="BETA-SITE APP-CLEAVING ENZYME, ISOFORM A-RELATED"/>
    <property type="match status" value="1"/>
</dbReference>
<dbReference type="Gene3D" id="2.40.70.10">
    <property type="entry name" value="Acid Proteases"/>
    <property type="match status" value="2"/>
</dbReference>
<dbReference type="Proteomes" id="UP001178507">
    <property type="component" value="Unassembled WGS sequence"/>
</dbReference>
<feature type="chain" id="PRO_5041226189" description="Peptidase A1 domain-containing protein" evidence="5">
    <location>
        <begin position="21"/>
        <end position="1017"/>
    </location>
</feature>
<name>A0AA36JA36_9DINO</name>
<dbReference type="InterPro" id="IPR033121">
    <property type="entry name" value="PEPTIDASE_A1"/>
</dbReference>
<comment type="caution">
    <text evidence="7">The sequence shown here is derived from an EMBL/GenBank/DDBJ whole genome shotgun (WGS) entry which is preliminary data.</text>
</comment>
<accession>A0AA36JA36</accession>
<dbReference type="InterPro" id="IPR021109">
    <property type="entry name" value="Peptidase_aspartic_dom_sf"/>
</dbReference>
<evidence type="ECO:0000256" key="3">
    <source>
        <dbReference type="ARBA" id="ARBA00022750"/>
    </source>
</evidence>
<evidence type="ECO:0000256" key="1">
    <source>
        <dbReference type="ARBA" id="ARBA00007447"/>
    </source>
</evidence>
<feature type="signal peptide" evidence="5">
    <location>
        <begin position="1"/>
        <end position="20"/>
    </location>
</feature>
<dbReference type="GO" id="GO:0004190">
    <property type="term" value="F:aspartic-type endopeptidase activity"/>
    <property type="evidence" value="ECO:0007669"/>
    <property type="project" value="UniProtKB-KW"/>
</dbReference>
<evidence type="ECO:0000256" key="5">
    <source>
        <dbReference type="SAM" id="SignalP"/>
    </source>
</evidence>
<comment type="similarity">
    <text evidence="1">Belongs to the peptidase A1 family.</text>
</comment>
<dbReference type="CDD" id="cd05471">
    <property type="entry name" value="pepsin_like"/>
    <property type="match status" value="1"/>
</dbReference>
<reference evidence="7" key="1">
    <citation type="submission" date="2023-08" db="EMBL/GenBank/DDBJ databases">
        <authorList>
            <person name="Chen Y."/>
            <person name="Shah S."/>
            <person name="Dougan E. K."/>
            <person name="Thang M."/>
            <person name="Chan C."/>
        </authorList>
    </citation>
    <scope>NUCLEOTIDE SEQUENCE</scope>
</reference>
<feature type="domain" description="Peptidase A1" evidence="6">
    <location>
        <begin position="890"/>
        <end position="1012"/>
    </location>
</feature>
<sequence>MAAWLKVSCACLGLILSVRADESLFGECETLDADCALVALQNSARKLQTAQDPSVKIRLKKLPRLKSRREPRDVATSGMTGAAWSDFAVEVKIGTQSFPVVVDTGSSTFAVPDRPLSSCSEYYTGGCQGRHLQARYGSANWSGYVCQGPEVRVAGLSAGYPMFAGIYEQSNFLTECSSIPGGFVSSGIIGMAYPALLPRGLQRSLWDDVVATSGVRNIFAMQCCPWDGLSAGSGSLTLGGYDQQTYSEEDLAHTPITMERWFCVHVQTIFLDGFETSLGAGPGPELPEAGRAVAERRMRRRLAVLVVGALLASPFPSLGFPGARSEVEKVLPGGSDQGEPGVMPMRGKTFVALGGARVEALWEEDLKWYPATIAKDFGNGTFQVRWDDPDGWPDLSNCEEEDLRRIRLSYKPGDLVMAFFEDTYEWYNATVLQDLGRDRFEVRWDDPDGGPEVSRLCAEELRLVEIEDDYAAGDSVEALYSDDLTWYSGVVQDSRNGAYVVRWDDPDGGPKFSLCRPRYMKHLRPFADYQVGDRVDARCPSGEIVTGVVGEVNEDGTFQVQREGTCQGLRFRSEDLKGIFRDYSVGARVEALYSWEWHTGVVRRKLEFGAFLIRWDYPARTGPRMSMCTPEEMSLLEEEDDMEDWFEETDIEREPSAGASLPRPACPRAEIEARCTSLDLEVKPRAESQPPEVQSLRIHSPQLAARGAQWQVPTRPHLTLSPRQRGHRRNWRAGHMSRLLGSTVKRTVPGRRLVHGAEKRFMLGAAWPGPERMNMLGWKHGEAEDAAESGLSGPEKSNLKDLRKATAWDRMESVCDTESLTCRCEAGKCNHLGKCRESPSLLASGNRTVNESRPFSPSVHPDRKQEWNIGDWFKNIFSRRRSLSSRCSGIVDSGTSSIVMPKDVHEQVLDALNQVASARRLRSSCLSELELEYFPDMIVRLDSVSDETIELRIPAKQYFQLDPGATCRSLYLRSSHTLNSGLGEIPGFILGQPLLETYYTVFDKEKKRIGFAPLKGC</sequence>
<keyword evidence="5" id="KW-0732">Signal</keyword>
<dbReference type="Pfam" id="PF00026">
    <property type="entry name" value="Asp"/>
    <property type="match status" value="2"/>
</dbReference>
<evidence type="ECO:0000313" key="7">
    <source>
        <dbReference type="EMBL" id="CAJ1401906.1"/>
    </source>
</evidence>
<dbReference type="PANTHER" id="PTHR47966">
    <property type="entry name" value="BETA-SITE APP-CLEAVING ENZYME, ISOFORM A-RELATED"/>
    <property type="match status" value="1"/>
</dbReference>
<dbReference type="GO" id="GO:0006508">
    <property type="term" value="P:proteolysis"/>
    <property type="evidence" value="ECO:0007669"/>
    <property type="project" value="UniProtKB-KW"/>
</dbReference>
<evidence type="ECO:0000256" key="4">
    <source>
        <dbReference type="ARBA" id="ARBA00022801"/>
    </source>
</evidence>
<dbReference type="InterPro" id="IPR034164">
    <property type="entry name" value="Pepsin-like_dom"/>
</dbReference>
<keyword evidence="8" id="KW-1185">Reference proteome</keyword>
<dbReference type="PROSITE" id="PS00141">
    <property type="entry name" value="ASP_PROTEASE"/>
    <property type="match status" value="2"/>
</dbReference>
<protein>
    <recommendedName>
        <fullName evidence="6">Peptidase A1 domain-containing protein</fullName>
    </recommendedName>
</protein>
<keyword evidence="2" id="KW-0645">Protease</keyword>
<dbReference type="SUPFAM" id="SSF63748">
    <property type="entry name" value="Tudor/PWWP/MBT"/>
    <property type="match status" value="1"/>
</dbReference>
<dbReference type="SUPFAM" id="SSF50630">
    <property type="entry name" value="Acid proteases"/>
    <property type="match status" value="2"/>
</dbReference>
<dbReference type="CDD" id="cd04508">
    <property type="entry name" value="Tudor_SF"/>
    <property type="match status" value="3"/>
</dbReference>
<dbReference type="InterPro" id="IPR001461">
    <property type="entry name" value="Aspartic_peptidase_A1"/>
</dbReference>
<dbReference type="InterPro" id="IPR001969">
    <property type="entry name" value="Aspartic_peptidase_AS"/>
</dbReference>
<proteinExistence type="inferred from homology"/>
<dbReference type="EMBL" id="CAUJNA010003434">
    <property type="protein sequence ID" value="CAJ1401906.1"/>
    <property type="molecule type" value="Genomic_DNA"/>
</dbReference>
<dbReference type="PROSITE" id="PS51767">
    <property type="entry name" value="PEPTIDASE_A1"/>
    <property type="match status" value="1"/>
</dbReference>
<evidence type="ECO:0000313" key="8">
    <source>
        <dbReference type="Proteomes" id="UP001178507"/>
    </source>
</evidence>
<evidence type="ECO:0000259" key="6">
    <source>
        <dbReference type="PROSITE" id="PS51767"/>
    </source>
</evidence>
<keyword evidence="3" id="KW-0064">Aspartyl protease</keyword>
<dbReference type="AlphaFoldDB" id="A0AA36JA36"/>
<organism evidence="7 8">
    <name type="scientific">Effrenium voratum</name>
    <dbReference type="NCBI Taxonomy" id="2562239"/>
    <lineage>
        <taxon>Eukaryota</taxon>
        <taxon>Sar</taxon>
        <taxon>Alveolata</taxon>
        <taxon>Dinophyceae</taxon>
        <taxon>Suessiales</taxon>
        <taxon>Symbiodiniaceae</taxon>
        <taxon>Effrenium</taxon>
    </lineage>
</organism>
<evidence type="ECO:0000256" key="2">
    <source>
        <dbReference type="ARBA" id="ARBA00022670"/>
    </source>
</evidence>
<dbReference type="Gene3D" id="2.30.30.140">
    <property type="match status" value="2"/>
</dbReference>